<evidence type="ECO:0000313" key="2">
    <source>
        <dbReference type="Proteomes" id="UP000584670"/>
    </source>
</evidence>
<dbReference type="RefSeq" id="WP_186285232.1">
    <property type="nucleotide sequence ID" value="NZ_JACMSF010000035.1"/>
</dbReference>
<dbReference type="AlphaFoldDB" id="A0A7X1J711"/>
<sequence length="66" mass="7515">MRPSTLRALNRAAELTRQNRLTEAMLVAEPVILTADPVEGNEIRQWLIDHVTDFTGENHTHPKELP</sequence>
<keyword evidence="2" id="KW-1185">Reference proteome</keyword>
<organism evidence="1 2">
    <name type="scientific">Streptomyces cupreus</name>
    <dbReference type="NCBI Taxonomy" id="2759956"/>
    <lineage>
        <taxon>Bacteria</taxon>
        <taxon>Bacillati</taxon>
        <taxon>Actinomycetota</taxon>
        <taxon>Actinomycetes</taxon>
        <taxon>Kitasatosporales</taxon>
        <taxon>Streptomycetaceae</taxon>
        <taxon>Streptomyces</taxon>
    </lineage>
</organism>
<dbReference type="Proteomes" id="UP000584670">
    <property type="component" value="Unassembled WGS sequence"/>
</dbReference>
<dbReference type="EMBL" id="JACMSF010000035">
    <property type="protein sequence ID" value="MBC2905383.1"/>
    <property type="molecule type" value="Genomic_DNA"/>
</dbReference>
<reference evidence="1 2" key="1">
    <citation type="submission" date="2020-08" db="EMBL/GenBank/DDBJ databases">
        <title>Streptomyces sp. PSKA01 genome sequencing and assembly.</title>
        <authorList>
            <person name="Mandal S."/>
            <person name="Maiti P.K."/>
            <person name="Das P."/>
        </authorList>
    </citation>
    <scope>NUCLEOTIDE SEQUENCE [LARGE SCALE GENOMIC DNA]</scope>
    <source>
        <strain evidence="1 2">PSKA01</strain>
    </source>
</reference>
<protein>
    <submittedName>
        <fullName evidence="1">Uncharacterized protein</fullName>
    </submittedName>
</protein>
<name>A0A7X1J711_9ACTN</name>
<accession>A0A7X1J711</accession>
<proteinExistence type="predicted"/>
<comment type="caution">
    <text evidence="1">The sequence shown here is derived from an EMBL/GenBank/DDBJ whole genome shotgun (WGS) entry which is preliminary data.</text>
</comment>
<evidence type="ECO:0000313" key="1">
    <source>
        <dbReference type="EMBL" id="MBC2905383.1"/>
    </source>
</evidence>
<gene>
    <name evidence="1" type="ORF">H4N64_28165</name>
</gene>